<dbReference type="EMBL" id="JAGMUU010000030">
    <property type="protein sequence ID" value="KAH7119463.1"/>
    <property type="molecule type" value="Genomic_DNA"/>
</dbReference>
<reference evidence="1" key="1">
    <citation type="journal article" date="2021" name="Nat. Commun.">
        <title>Genetic determinants of endophytism in the Arabidopsis root mycobiome.</title>
        <authorList>
            <person name="Mesny F."/>
            <person name="Miyauchi S."/>
            <person name="Thiergart T."/>
            <person name="Pickel B."/>
            <person name="Atanasova L."/>
            <person name="Karlsson M."/>
            <person name="Huettel B."/>
            <person name="Barry K.W."/>
            <person name="Haridas S."/>
            <person name="Chen C."/>
            <person name="Bauer D."/>
            <person name="Andreopoulos W."/>
            <person name="Pangilinan J."/>
            <person name="LaButti K."/>
            <person name="Riley R."/>
            <person name="Lipzen A."/>
            <person name="Clum A."/>
            <person name="Drula E."/>
            <person name="Henrissat B."/>
            <person name="Kohler A."/>
            <person name="Grigoriev I.V."/>
            <person name="Martin F.M."/>
            <person name="Hacquard S."/>
        </authorList>
    </citation>
    <scope>NUCLEOTIDE SEQUENCE</scope>
    <source>
        <strain evidence="1">MPI-CAGE-AT-0021</strain>
    </source>
</reference>
<accession>A0A9P9IF23</accession>
<dbReference type="OrthoDB" id="5062167at2759"/>
<feature type="non-terminal residue" evidence="1">
    <location>
        <position position="1"/>
    </location>
</feature>
<name>A0A9P9IF23_9HYPO</name>
<feature type="non-terminal residue" evidence="1">
    <location>
        <position position="99"/>
    </location>
</feature>
<protein>
    <submittedName>
        <fullName evidence="1">Uncharacterized protein</fullName>
    </submittedName>
</protein>
<sequence length="99" mass="11145">RSIEEQLGGALETVLPVGTQITDLPNATWNRRRFVLEKQLHRKKTRSSWIQNHGIFLVELDCDGKELKAALWSCRRCDEAGSPELFGAKATSASISHLR</sequence>
<keyword evidence="2" id="KW-1185">Reference proteome</keyword>
<comment type="caution">
    <text evidence="1">The sequence shown here is derived from an EMBL/GenBank/DDBJ whole genome shotgun (WGS) entry which is preliminary data.</text>
</comment>
<evidence type="ECO:0000313" key="1">
    <source>
        <dbReference type="EMBL" id="KAH7119463.1"/>
    </source>
</evidence>
<gene>
    <name evidence="1" type="ORF">B0J13DRAFT_404581</name>
</gene>
<dbReference type="AlphaFoldDB" id="A0A9P9IF23"/>
<proteinExistence type="predicted"/>
<evidence type="ECO:0000313" key="2">
    <source>
        <dbReference type="Proteomes" id="UP000717696"/>
    </source>
</evidence>
<dbReference type="Proteomes" id="UP000717696">
    <property type="component" value="Unassembled WGS sequence"/>
</dbReference>
<organism evidence="1 2">
    <name type="scientific">Dactylonectria estremocensis</name>
    <dbReference type="NCBI Taxonomy" id="1079267"/>
    <lineage>
        <taxon>Eukaryota</taxon>
        <taxon>Fungi</taxon>
        <taxon>Dikarya</taxon>
        <taxon>Ascomycota</taxon>
        <taxon>Pezizomycotina</taxon>
        <taxon>Sordariomycetes</taxon>
        <taxon>Hypocreomycetidae</taxon>
        <taxon>Hypocreales</taxon>
        <taxon>Nectriaceae</taxon>
        <taxon>Dactylonectria</taxon>
    </lineage>
</organism>